<gene>
    <name evidence="5" type="ORF">ACFPK1_08115</name>
</gene>
<keyword evidence="1" id="KW-0004">4Fe-4S</keyword>
<dbReference type="RefSeq" id="WP_378020417.1">
    <property type="nucleotide sequence ID" value="NZ_JBHSKG010000003.1"/>
</dbReference>
<proteinExistence type="predicted"/>
<keyword evidence="1" id="KW-0411">Iron-sulfur</keyword>
<keyword evidence="3" id="KW-0560">Oxidoreductase</keyword>
<evidence type="ECO:0000256" key="3">
    <source>
        <dbReference type="ARBA" id="ARBA00023002"/>
    </source>
</evidence>
<dbReference type="InterPro" id="IPR036136">
    <property type="entry name" value="Nit/Sulf_reduc_fer-like_dom_sf"/>
</dbReference>
<organism evidence="5 6">
    <name type="scientific">Actinomycetospora rhizophila</name>
    <dbReference type="NCBI Taxonomy" id="1416876"/>
    <lineage>
        <taxon>Bacteria</taxon>
        <taxon>Bacillati</taxon>
        <taxon>Actinomycetota</taxon>
        <taxon>Actinomycetes</taxon>
        <taxon>Pseudonocardiales</taxon>
        <taxon>Pseudonocardiaceae</taxon>
        <taxon>Actinomycetospora</taxon>
    </lineage>
</organism>
<dbReference type="Pfam" id="PF03460">
    <property type="entry name" value="NIR_SIR_ferr"/>
    <property type="match status" value="1"/>
</dbReference>
<feature type="domain" description="Nitrite/Sulfite reductase ferredoxin-like" evidence="4">
    <location>
        <begin position="32"/>
        <end position="86"/>
    </location>
</feature>
<keyword evidence="2" id="KW-0479">Metal-binding</keyword>
<evidence type="ECO:0000256" key="2">
    <source>
        <dbReference type="ARBA" id="ARBA00022617"/>
    </source>
</evidence>
<reference evidence="6" key="1">
    <citation type="journal article" date="2019" name="Int. J. Syst. Evol. Microbiol.">
        <title>The Global Catalogue of Microorganisms (GCM) 10K type strain sequencing project: providing services to taxonomists for standard genome sequencing and annotation.</title>
        <authorList>
            <consortium name="The Broad Institute Genomics Platform"/>
            <consortium name="The Broad Institute Genome Sequencing Center for Infectious Disease"/>
            <person name="Wu L."/>
            <person name="Ma J."/>
        </authorList>
    </citation>
    <scope>NUCLEOTIDE SEQUENCE [LARGE SCALE GENOMIC DNA]</scope>
    <source>
        <strain evidence="6">XZYJ18</strain>
    </source>
</reference>
<dbReference type="SUPFAM" id="SSF55124">
    <property type="entry name" value="Nitrite/Sulfite reductase N-terminal domain-like"/>
    <property type="match status" value="2"/>
</dbReference>
<keyword evidence="2" id="KW-0408">Iron</keyword>
<evidence type="ECO:0000313" key="5">
    <source>
        <dbReference type="EMBL" id="MFC5138193.1"/>
    </source>
</evidence>
<sequence length="366" mass="37517">MAAARRRDAAPVRDRPDACPGAWRRHEAADGALARFRPVGGAISPAELRLLAAAAGSAPLEVTSRGSWQVRGLSDQGADDLAAALSRVGGPAPLLDEQGRDVPCSVVASPRSPALDAPARAVADALRGRTDVPGRLLVALDDGSGDVLGLDADVTVVLGGTLHLAGTPTGLTGDLAALALAAVEAFLTVRGEAWRVAEVGTERVVDGLRPREGYGSPEHPTSLTWPEAIEVLPRLGEVHTEAAAVLADLGDEGATLRVTPWRTVVLRDVTDPDDARARLDGLVETGPSPWSTLSACVGAPRCAKSHTDVRGDLARAVAEGRAGGALHAHWVGCARACGTPAGPVAVVEGTSDGTYRTIARAGKVCP</sequence>
<evidence type="ECO:0000313" key="6">
    <source>
        <dbReference type="Proteomes" id="UP001596175"/>
    </source>
</evidence>
<evidence type="ECO:0000256" key="1">
    <source>
        <dbReference type="ARBA" id="ARBA00022485"/>
    </source>
</evidence>
<comment type="caution">
    <text evidence="5">The sequence shown here is derived from an EMBL/GenBank/DDBJ whole genome shotgun (WGS) entry which is preliminary data.</text>
</comment>
<evidence type="ECO:0000259" key="4">
    <source>
        <dbReference type="Pfam" id="PF03460"/>
    </source>
</evidence>
<keyword evidence="6" id="KW-1185">Reference proteome</keyword>
<accession>A0ABV9ZDI9</accession>
<dbReference type="PANTHER" id="PTHR32439">
    <property type="entry name" value="FERREDOXIN--NITRITE REDUCTASE, CHLOROPLASTIC"/>
    <property type="match status" value="1"/>
</dbReference>
<protein>
    <submittedName>
        <fullName evidence="5">Precorrin-3B synthase</fullName>
    </submittedName>
</protein>
<dbReference type="InterPro" id="IPR005117">
    <property type="entry name" value="NiRdtase/SiRdtase_haem-b_fer"/>
</dbReference>
<dbReference type="InterPro" id="IPR051329">
    <property type="entry name" value="NIR_SIR_4Fe-4S"/>
</dbReference>
<keyword evidence="2" id="KW-0349">Heme</keyword>
<dbReference type="PANTHER" id="PTHR32439:SF9">
    <property type="entry name" value="BLR3264 PROTEIN"/>
    <property type="match status" value="1"/>
</dbReference>
<name>A0ABV9ZDI9_9PSEU</name>
<dbReference type="Proteomes" id="UP001596175">
    <property type="component" value="Unassembled WGS sequence"/>
</dbReference>
<dbReference type="EMBL" id="JBHSKG010000003">
    <property type="protein sequence ID" value="MFC5138193.1"/>
    <property type="molecule type" value="Genomic_DNA"/>
</dbReference>